<dbReference type="Proteomes" id="UP000717328">
    <property type="component" value="Unassembled WGS sequence"/>
</dbReference>
<evidence type="ECO:0000256" key="1">
    <source>
        <dbReference type="ARBA" id="ARBA00009809"/>
    </source>
</evidence>
<keyword evidence="4" id="KW-1185">Reference proteome</keyword>
<reference evidence="3" key="2">
    <citation type="submission" date="2021-10" db="EMBL/GenBank/DDBJ databases">
        <title>Phylogenomics reveals ancestral predisposition of the termite-cultivated fungus Termitomyces towards a domesticated lifestyle.</title>
        <authorList>
            <person name="Auxier B."/>
            <person name="Grum-Grzhimaylo A."/>
            <person name="Cardenas M.E."/>
            <person name="Lodge J.D."/>
            <person name="Laessoe T."/>
            <person name="Pedersen O."/>
            <person name="Smith M.E."/>
            <person name="Kuyper T.W."/>
            <person name="Franco-Molano E.A."/>
            <person name="Baroni T.J."/>
            <person name="Aanen D.K."/>
        </authorList>
    </citation>
    <scope>NUCLEOTIDE SEQUENCE</scope>
    <source>
        <strain evidence="3">D49</strain>
    </source>
</reference>
<comment type="caution">
    <text evidence="3">The sequence shown here is derived from an EMBL/GenBank/DDBJ whole genome shotgun (WGS) entry which is preliminary data.</text>
</comment>
<dbReference type="EMBL" id="JABCKI010006439">
    <property type="protein sequence ID" value="KAG5634382.1"/>
    <property type="molecule type" value="Genomic_DNA"/>
</dbReference>
<dbReference type="InterPro" id="IPR001944">
    <property type="entry name" value="Glycoside_Hdrlase_35"/>
</dbReference>
<accession>A0A9P7FM79</accession>
<dbReference type="SUPFAM" id="SSF51445">
    <property type="entry name" value="(Trans)glycosidases"/>
    <property type="match status" value="1"/>
</dbReference>
<dbReference type="InterPro" id="IPR031330">
    <property type="entry name" value="Gly_Hdrlase_35_cat"/>
</dbReference>
<protein>
    <recommendedName>
        <fullName evidence="2">Glycoside hydrolase 35 catalytic domain-containing protein</fullName>
    </recommendedName>
</protein>
<name>A0A9P7FM79_9AGAR</name>
<dbReference type="Pfam" id="PF01301">
    <property type="entry name" value="Glyco_hydro_35"/>
    <property type="match status" value="1"/>
</dbReference>
<dbReference type="AlphaFoldDB" id="A0A9P7FM79"/>
<dbReference type="OrthoDB" id="1657402at2759"/>
<dbReference type="PRINTS" id="PR00742">
    <property type="entry name" value="GLHYDRLASE35"/>
</dbReference>
<dbReference type="InterPro" id="IPR017853">
    <property type="entry name" value="GH"/>
</dbReference>
<evidence type="ECO:0000313" key="3">
    <source>
        <dbReference type="EMBL" id="KAG5634382.1"/>
    </source>
</evidence>
<reference evidence="3" key="1">
    <citation type="submission" date="2021-02" db="EMBL/GenBank/DDBJ databases">
        <authorList>
            <person name="Nieuwenhuis M."/>
            <person name="Van De Peppel L.J.J."/>
        </authorList>
    </citation>
    <scope>NUCLEOTIDE SEQUENCE</scope>
    <source>
        <strain evidence="3">D49</strain>
    </source>
</reference>
<sequence length="154" mass="17163">MEKIKAAGFNTVSIYSHWAYHSPNNSTVDFENGARDITKIFELAKEVGLFVALRGGPYINAETTAGGLALWTTTGAYGGLRNNDPRYTAAWKPFFTRINQIAAKYQLTRGGTILLHQIENEICCQRNDDGSLNTPLVEYMVALENNTRQNDVIM</sequence>
<comment type="similarity">
    <text evidence="1">Belongs to the glycosyl hydrolase 35 family.</text>
</comment>
<dbReference type="PANTHER" id="PTHR23421">
    <property type="entry name" value="BETA-GALACTOSIDASE RELATED"/>
    <property type="match status" value="1"/>
</dbReference>
<dbReference type="GO" id="GO:0004553">
    <property type="term" value="F:hydrolase activity, hydrolyzing O-glycosyl compounds"/>
    <property type="evidence" value="ECO:0007669"/>
    <property type="project" value="InterPro"/>
</dbReference>
<dbReference type="GO" id="GO:0005975">
    <property type="term" value="P:carbohydrate metabolic process"/>
    <property type="evidence" value="ECO:0007669"/>
    <property type="project" value="InterPro"/>
</dbReference>
<feature type="non-terminal residue" evidence="3">
    <location>
        <position position="154"/>
    </location>
</feature>
<evidence type="ECO:0000313" key="4">
    <source>
        <dbReference type="Proteomes" id="UP000717328"/>
    </source>
</evidence>
<organism evidence="3 4">
    <name type="scientific">Sphagnurus paluster</name>
    <dbReference type="NCBI Taxonomy" id="117069"/>
    <lineage>
        <taxon>Eukaryota</taxon>
        <taxon>Fungi</taxon>
        <taxon>Dikarya</taxon>
        <taxon>Basidiomycota</taxon>
        <taxon>Agaricomycotina</taxon>
        <taxon>Agaricomycetes</taxon>
        <taxon>Agaricomycetidae</taxon>
        <taxon>Agaricales</taxon>
        <taxon>Tricholomatineae</taxon>
        <taxon>Lyophyllaceae</taxon>
        <taxon>Sphagnurus</taxon>
    </lineage>
</organism>
<evidence type="ECO:0000259" key="2">
    <source>
        <dbReference type="Pfam" id="PF01301"/>
    </source>
</evidence>
<dbReference type="Gene3D" id="3.20.20.80">
    <property type="entry name" value="Glycosidases"/>
    <property type="match status" value="1"/>
</dbReference>
<feature type="domain" description="Glycoside hydrolase 35 catalytic" evidence="2">
    <location>
        <begin position="1"/>
        <end position="129"/>
    </location>
</feature>
<gene>
    <name evidence="3" type="ORF">H0H81_002169</name>
</gene>
<proteinExistence type="inferred from homology"/>